<organism evidence="7">
    <name type="scientific">mine drainage metagenome</name>
    <dbReference type="NCBI Taxonomy" id="410659"/>
    <lineage>
        <taxon>unclassified sequences</taxon>
        <taxon>metagenomes</taxon>
        <taxon>ecological metagenomes</taxon>
    </lineage>
</organism>
<dbReference type="EMBL" id="MLJW01000126">
    <property type="protein sequence ID" value="OIQ97930.1"/>
    <property type="molecule type" value="Genomic_DNA"/>
</dbReference>
<dbReference type="HAMAP" id="MF_00536">
    <property type="entry name" value="PdxA"/>
    <property type="match status" value="1"/>
</dbReference>
<dbReference type="GO" id="GO:0050570">
    <property type="term" value="F:4-hydroxythreonine-4-phosphate dehydrogenase activity"/>
    <property type="evidence" value="ECO:0007669"/>
    <property type="project" value="UniProtKB-EC"/>
</dbReference>
<dbReference type="EC" id="1.1.1.262" evidence="7"/>
<evidence type="ECO:0000256" key="3">
    <source>
        <dbReference type="ARBA" id="ARBA00022857"/>
    </source>
</evidence>
<dbReference type="GO" id="GO:0051287">
    <property type="term" value="F:NAD binding"/>
    <property type="evidence" value="ECO:0007669"/>
    <property type="project" value="InterPro"/>
</dbReference>
<accession>A0A1J5RQN9</accession>
<dbReference type="GO" id="GO:0042823">
    <property type="term" value="P:pyridoxal phosphate biosynthetic process"/>
    <property type="evidence" value="ECO:0007669"/>
    <property type="project" value="InterPro"/>
</dbReference>
<dbReference type="GO" id="GO:0008615">
    <property type="term" value="P:pyridoxine biosynthetic process"/>
    <property type="evidence" value="ECO:0007669"/>
    <property type="project" value="UniProtKB-KW"/>
</dbReference>
<dbReference type="PANTHER" id="PTHR30004">
    <property type="entry name" value="4-HYDROXYTHREONINE-4-PHOSPHATE DEHYDROGENASE"/>
    <property type="match status" value="1"/>
</dbReference>
<evidence type="ECO:0000256" key="5">
    <source>
        <dbReference type="ARBA" id="ARBA00023027"/>
    </source>
</evidence>
<evidence type="ECO:0000256" key="2">
    <source>
        <dbReference type="ARBA" id="ARBA00022723"/>
    </source>
</evidence>
<gene>
    <name evidence="7" type="primary">pdxA1_5</name>
    <name evidence="7" type="ORF">GALL_201120</name>
</gene>
<evidence type="ECO:0000256" key="4">
    <source>
        <dbReference type="ARBA" id="ARBA00023002"/>
    </source>
</evidence>
<dbReference type="NCBIfam" id="NF003699">
    <property type="entry name" value="PRK05312.1"/>
    <property type="match status" value="1"/>
</dbReference>
<dbReference type="NCBIfam" id="TIGR00557">
    <property type="entry name" value="pdxA"/>
    <property type="match status" value="1"/>
</dbReference>
<keyword evidence="6" id="KW-0664">Pyridoxine biosynthesis</keyword>
<dbReference type="SUPFAM" id="SSF53659">
    <property type="entry name" value="Isocitrate/Isopropylmalate dehydrogenase-like"/>
    <property type="match status" value="1"/>
</dbReference>
<dbReference type="GO" id="GO:0046872">
    <property type="term" value="F:metal ion binding"/>
    <property type="evidence" value="ECO:0007669"/>
    <property type="project" value="UniProtKB-KW"/>
</dbReference>
<keyword evidence="1" id="KW-0963">Cytoplasm</keyword>
<sequence>MTTIPPLALTMGEPAGIGGEITLAAWRTRDGLPPFFVIDDAGRLEALARRLGWAVPVAAIADPAEAAALFATALPVLHRPLAAPCQPGRLDAANGPAVMAAIEEAVRLTEAGQAAAVVTNPIHKKALYDAGFRFPGHTEFLAALAGVERVVMMLASPQLRVVPVTIHVALKEAIAGLRFEDIVETARITARALARDFAIAAPRLALTGLNPHAGEGGAMGREDLEIIAPAVAALKAEGIDARGPLPADTLFHARARASYDAALCMYHDQALIPIKTLDFDGGVNVTLGLPFVRASPDHGTALDLAGRGEARPDSLMAALRLAAGMAAARKGAGHG</sequence>
<evidence type="ECO:0000313" key="7">
    <source>
        <dbReference type="EMBL" id="OIQ97930.1"/>
    </source>
</evidence>
<dbReference type="Pfam" id="PF04166">
    <property type="entry name" value="PdxA"/>
    <property type="match status" value="1"/>
</dbReference>
<dbReference type="InterPro" id="IPR005255">
    <property type="entry name" value="PdxA_fam"/>
</dbReference>
<keyword evidence="4 7" id="KW-0560">Oxidoreductase</keyword>
<proteinExistence type="inferred from homology"/>
<reference evidence="7" key="1">
    <citation type="submission" date="2016-10" db="EMBL/GenBank/DDBJ databases">
        <title>Sequence of Gallionella enrichment culture.</title>
        <authorList>
            <person name="Poehlein A."/>
            <person name="Muehling M."/>
            <person name="Daniel R."/>
        </authorList>
    </citation>
    <scope>NUCLEOTIDE SEQUENCE</scope>
</reference>
<dbReference type="Gene3D" id="3.40.718.10">
    <property type="entry name" value="Isopropylmalate Dehydrogenase"/>
    <property type="match status" value="1"/>
</dbReference>
<dbReference type="PANTHER" id="PTHR30004:SF6">
    <property type="entry name" value="D-THREONATE 4-PHOSPHATE DEHYDROGENASE"/>
    <property type="match status" value="1"/>
</dbReference>
<keyword evidence="5" id="KW-0520">NAD</keyword>
<evidence type="ECO:0000256" key="1">
    <source>
        <dbReference type="ARBA" id="ARBA00022490"/>
    </source>
</evidence>
<keyword evidence="2" id="KW-0479">Metal-binding</keyword>
<dbReference type="InterPro" id="IPR037510">
    <property type="entry name" value="PdxA"/>
</dbReference>
<evidence type="ECO:0000256" key="6">
    <source>
        <dbReference type="ARBA" id="ARBA00023096"/>
    </source>
</evidence>
<comment type="caution">
    <text evidence="7">The sequence shown here is derived from an EMBL/GenBank/DDBJ whole genome shotgun (WGS) entry which is preliminary data.</text>
</comment>
<name>A0A1J5RQN9_9ZZZZ</name>
<keyword evidence="3" id="KW-0521">NADP</keyword>
<dbReference type="AlphaFoldDB" id="A0A1J5RQN9"/>
<protein>
    <submittedName>
        <fullName evidence="7">4-hydroxythreonine-4-phosphate dehydrogenase 1</fullName>
        <ecNumber evidence="7">1.1.1.262</ecNumber>
    </submittedName>
</protein>